<dbReference type="EMBL" id="CAAALY010071059">
    <property type="protein sequence ID" value="VEL24992.1"/>
    <property type="molecule type" value="Genomic_DNA"/>
</dbReference>
<feature type="region of interest" description="Disordered" evidence="1">
    <location>
        <begin position="1"/>
        <end position="34"/>
    </location>
</feature>
<comment type="caution">
    <text evidence="2">The sequence shown here is derived from an EMBL/GenBank/DDBJ whole genome shotgun (WGS) entry which is preliminary data.</text>
</comment>
<organism evidence="2 3">
    <name type="scientific">Protopolystoma xenopodis</name>
    <dbReference type="NCBI Taxonomy" id="117903"/>
    <lineage>
        <taxon>Eukaryota</taxon>
        <taxon>Metazoa</taxon>
        <taxon>Spiralia</taxon>
        <taxon>Lophotrochozoa</taxon>
        <taxon>Platyhelminthes</taxon>
        <taxon>Monogenea</taxon>
        <taxon>Polyopisthocotylea</taxon>
        <taxon>Polystomatidea</taxon>
        <taxon>Polystomatidae</taxon>
        <taxon>Protopolystoma</taxon>
    </lineage>
</organism>
<dbReference type="AlphaFoldDB" id="A0A3S5ATQ4"/>
<keyword evidence="3" id="KW-1185">Reference proteome</keyword>
<gene>
    <name evidence="2" type="ORF">PXEA_LOCUS18432</name>
</gene>
<sequence length="92" mass="9839">ISPNEDEDGGDEPQAFYVGGSETGGGGQQVLGPRRRDVPAADLLKRLSSPENLVHKIFQTTKESGAEVLEKTRVTDHPSTSKVKPFGGSGYR</sequence>
<reference evidence="2" key="1">
    <citation type="submission" date="2018-11" db="EMBL/GenBank/DDBJ databases">
        <authorList>
            <consortium name="Pathogen Informatics"/>
        </authorList>
    </citation>
    <scope>NUCLEOTIDE SEQUENCE</scope>
</reference>
<feature type="non-terminal residue" evidence="2">
    <location>
        <position position="1"/>
    </location>
</feature>
<evidence type="ECO:0000313" key="2">
    <source>
        <dbReference type="EMBL" id="VEL24992.1"/>
    </source>
</evidence>
<evidence type="ECO:0000256" key="1">
    <source>
        <dbReference type="SAM" id="MobiDB-lite"/>
    </source>
</evidence>
<feature type="compositionally biased region" description="Acidic residues" evidence="1">
    <location>
        <begin position="1"/>
        <end position="11"/>
    </location>
</feature>
<dbReference type="Proteomes" id="UP000784294">
    <property type="component" value="Unassembled WGS sequence"/>
</dbReference>
<evidence type="ECO:0000313" key="3">
    <source>
        <dbReference type="Proteomes" id="UP000784294"/>
    </source>
</evidence>
<proteinExistence type="predicted"/>
<name>A0A3S5ATQ4_9PLAT</name>
<protein>
    <submittedName>
        <fullName evidence="2">Uncharacterized protein</fullName>
    </submittedName>
</protein>
<feature type="region of interest" description="Disordered" evidence="1">
    <location>
        <begin position="72"/>
        <end position="92"/>
    </location>
</feature>
<accession>A0A3S5ATQ4</accession>